<keyword evidence="4" id="KW-0547">Nucleotide-binding</keyword>
<evidence type="ECO:0000256" key="3">
    <source>
        <dbReference type="ARBA" id="ARBA00022692"/>
    </source>
</evidence>
<dbReference type="GO" id="GO:0140359">
    <property type="term" value="F:ABC-type transporter activity"/>
    <property type="evidence" value="ECO:0007669"/>
    <property type="project" value="InterPro"/>
</dbReference>
<dbReference type="PROSITE" id="PS00211">
    <property type="entry name" value="ABC_TRANSPORTER_1"/>
    <property type="match status" value="1"/>
</dbReference>
<evidence type="ECO:0000256" key="8">
    <source>
        <dbReference type="SAM" id="Phobius"/>
    </source>
</evidence>
<evidence type="ECO:0000259" key="10">
    <source>
        <dbReference type="PROSITE" id="PS50929"/>
    </source>
</evidence>
<dbReference type="InterPro" id="IPR036640">
    <property type="entry name" value="ABC1_TM_sf"/>
</dbReference>
<evidence type="ECO:0000256" key="7">
    <source>
        <dbReference type="ARBA" id="ARBA00023136"/>
    </source>
</evidence>
<dbReference type="Gene3D" id="1.20.1560.10">
    <property type="entry name" value="ABC transporter type 1, transmembrane domain"/>
    <property type="match status" value="1"/>
</dbReference>
<dbReference type="SUPFAM" id="SSF52540">
    <property type="entry name" value="P-loop containing nucleoside triphosphate hydrolases"/>
    <property type="match status" value="1"/>
</dbReference>
<keyword evidence="3 8" id="KW-0812">Transmembrane</keyword>
<dbReference type="CDD" id="cd03253">
    <property type="entry name" value="ABCC_ATM1_transporter"/>
    <property type="match status" value="1"/>
</dbReference>
<protein>
    <submittedName>
        <fullName evidence="11">Efflux ABC transporter, permease/ATP-binding protein mlr7818</fullName>
    </submittedName>
</protein>
<dbReference type="PANTHER" id="PTHR24221:SF654">
    <property type="entry name" value="ATP-BINDING CASSETTE SUB-FAMILY B MEMBER 6"/>
    <property type="match status" value="1"/>
</dbReference>
<feature type="transmembrane region" description="Helical" evidence="8">
    <location>
        <begin position="161"/>
        <end position="184"/>
    </location>
</feature>
<dbReference type="Gene3D" id="3.40.50.300">
    <property type="entry name" value="P-loop containing nucleotide triphosphate hydrolases"/>
    <property type="match status" value="1"/>
</dbReference>
<dbReference type="SMART" id="SM00382">
    <property type="entry name" value="AAA"/>
    <property type="match status" value="1"/>
</dbReference>
<dbReference type="InterPro" id="IPR039421">
    <property type="entry name" value="Type_1_exporter"/>
</dbReference>
<evidence type="ECO:0000256" key="4">
    <source>
        <dbReference type="ARBA" id="ARBA00022741"/>
    </source>
</evidence>
<dbReference type="GO" id="GO:0016887">
    <property type="term" value="F:ATP hydrolysis activity"/>
    <property type="evidence" value="ECO:0007669"/>
    <property type="project" value="InterPro"/>
</dbReference>
<dbReference type="AlphaFoldDB" id="A0A3B0UNL2"/>
<dbReference type="Pfam" id="PF00005">
    <property type="entry name" value="ABC_tran"/>
    <property type="match status" value="1"/>
</dbReference>
<dbReference type="PROSITE" id="PS50929">
    <property type="entry name" value="ABC_TM1F"/>
    <property type="match status" value="1"/>
</dbReference>
<dbReference type="FunFam" id="3.40.50.300:FF:000186">
    <property type="entry name" value="ATP-binding cassette sub-family B member 7, mitochondrial"/>
    <property type="match status" value="1"/>
</dbReference>
<keyword evidence="7 8" id="KW-0472">Membrane</keyword>
<feature type="transmembrane region" description="Helical" evidence="8">
    <location>
        <begin position="79"/>
        <end position="99"/>
    </location>
</feature>
<proteinExistence type="predicted"/>
<feature type="domain" description="ABC transmembrane type-1" evidence="10">
    <location>
        <begin position="44"/>
        <end position="334"/>
    </location>
</feature>
<dbReference type="GO" id="GO:0005524">
    <property type="term" value="F:ATP binding"/>
    <property type="evidence" value="ECO:0007669"/>
    <property type="project" value="UniProtKB-KW"/>
</dbReference>
<dbReference type="Pfam" id="PF00664">
    <property type="entry name" value="ABC_membrane"/>
    <property type="match status" value="1"/>
</dbReference>
<dbReference type="EMBL" id="UOEO01000160">
    <property type="protein sequence ID" value="VAW21216.1"/>
    <property type="molecule type" value="Genomic_DNA"/>
</dbReference>
<dbReference type="PROSITE" id="PS50893">
    <property type="entry name" value="ABC_TRANSPORTER_2"/>
    <property type="match status" value="1"/>
</dbReference>
<gene>
    <name evidence="11" type="ORF">MNBD_ALPHA12-1694</name>
</gene>
<dbReference type="InterPro" id="IPR003439">
    <property type="entry name" value="ABC_transporter-like_ATP-bd"/>
</dbReference>
<dbReference type="CDD" id="cd18582">
    <property type="entry name" value="ABC_6TM_ATM1_ABCB7"/>
    <property type="match status" value="1"/>
</dbReference>
<sequence>MSNDNRDESKPRVTADEGSIVSTIRHLWVYMWPSERADLKLRVLLAVGALMLAKVATTIVPFAYKAVIDALGANASDPALMLGVAVPIVFVIAYGLANIMDAGMQQLRDILFASVGQHAVRRLARETFKHVHRLSLRYHLQRRIGGLSRIIERGTKGIETIVRFTMLNTAPALVEFIIVGAIFAYMFGPLFVGVLVITVFAYIWFTVRASNWRIGIRRDMNDSDTDANSKAVDSLLNFETVKYFGNEELEAKRFDSSMARYEKAAIRMWTSLGFLNFGQGVIFWTGMIVIAVLAANGVINGKYSIGDFVLINTFMLQVYRPLNFIGFVYREIRQGLADIEAMFLLLDQKPEIVDKPDAKPISITGPAIRFDNVSFHYDSDRPILKNVSFAVPAGKTIAVVGPSGAGKSTISRLIYRFYDVSAGSVNIDGQDVRDITQKSLRAAVGMVPQDTVLFNDTIAYNIGYGRPGASMDEIREAAQMAQIGEFIKTLPRGFDTQVGERGLKLSGGEKQRVAIARTILKAPPILILDEATSALDTQTERDIQSALDAVSKNRTTLVIAHRLSTVINADEIIVLQNGEIAERGRHRQLLEQKGLYAQMWQRQLEASEAEEQLRRVTLRDDGFLHPVIKPE</sequence>
<reference evidence="11" key="1">
    <citation type="submission" date="2018-06" db="EMBL/GenBank/DDBJ databases">
        <authorList>
            <person name="Zhirakovskaya E."/>
        </authorList>
    </citation>
    <scope>NUCLEOTIDE SEQUENCE</scope>
</reference>
<dbReference type="PANTHER" id="PTHR24221">
    <property type="entry name" value="ATP-BINDING CASSETTE SUB-FAMILY B"/>
    <property type="match status" value="1"/>
</dbReference>
<dbReference type="SUPFAM" id="SSF90123">
    <property type="entry name" value="ABC transporter transmembrane region"/>
    <property type="match status" value="1"/>
</dbReference>
<accession>A0A3B0UNL2</accession>
<comment type="subcellular location">
    <subcellularLocation>
        <location evidence="1">Membrane</location>
        <topology evidence="1">Multi-pass membrane protein</topology>
    </subcellularLocation>
</comment>
<dbReference type="InterPro" id="IPR017871">
    <property type="entry name" value="ABC_transporter-like_CS"/>
</dbReference>
<feature type="transmembrane region" description="Helical" evidence="8">
    <location>
        <begin position="272"/>
        <end position="295"/>
    </location>
</feature>
<feature type="transmembrane region" description="Helical" evidence="8">
    <location>
        <begin position="43"/>
        <end position="64"/>
    </location>
</feature>
<feature type="transmembrane region" description="Helical" evidence="8">
    <location>
        <begin position="190"/>
        <end position="207"/>
    </location>
</feature>
<keyword evidence="5 11" id="KW-0067">ATP-binding</keyword>
<feature type="domain" description="ABC transporter" evidence="9">
    <location>
        <begin position="368"/>
        <end position="602"/>
    </location>
</feature>
<keyword evidence="6 8" id="KW-1133">Transmembrane helix</keyword>
<organism evidence="11">
    <name type="scientific">hydrothermal vent metagenome</name>
    <dbReference type="NCBI Taxonomy" id="652676"/>
    <lineage>
        <taxon>unclassified sequences</taxon>
        <taxon>metagenomes</taxon>
        <taxon>ecological metagenomes</taxon>
    </lineage>
</organism>
<dbReference type="InterPro" id="IPR011527">
    <property type="entry name" value="ABC1_TM_dom"/>
</dbReference>
<name>A0A3B0UNL2_9ZZZZ</name>
<dbReference type="GO" id="GO:0016020">
    <property type="term" value="C:membrane"/>
    <property type="evidence" value="ECO:0007669"/>
    <property type="project" value="UniProtKB-SubCell"/>
</dbReference>
<evidence type="ECO:0000256" key="5">
    <source>
        <dbReference type="ARBA" id="ARBA00022840"/>
    </source>
</evidence>
<dbReference type="InterPro" id="IPR003593">
    <property type="entry name" value="AAA+_ATPase"/>
</dbReference>
<evidence type="ECO:0000256" key="6">
    <source>
        <dbReference type="ARBA" id="ARBA00022989"/>
    </source>
</evidence>
<evidence type="ECO:0000256" key="1">
    <source>
        <dbReference type="ARBA" id="ARBA00004141"/>
    </source>
</evidence>
<evidence type="ECO:0000256" key="2">
    <source>
        <dbReference type="ARBA" id="ARBA00022448"/>
    </source>
</evidence>
<evidence type="ECO:0000313" key="11">
    <source>
        <dbReference type="EMBL" id="VAW21216.1"/>
    </source>
</evidence>
<keyword evidence="2" id="KW-0813">Transport</keyword>
<dbReference type="InterPro" id="IPR027417">
    <property type="entry name" value="P-loop_NTPase"/>
</dbReference>
<evidence type="ECO:0000259" key="9">
    <source>
        <dbReference type="PROSITE" id="PS50893"/>
    </source>
</evidence>